<dbReference type="CDD" id="cd01650">
    <property type="entry name" value="RT_nLTR_like"/>
    <property type="match status" value="1"/>
</dbReference>
<dbReference type="InterPro" id="IPR001878">
    <property type="entry name" value="Znf_CCHC"/>
</dbReference>
<dbReference type="Proteomes" id="UP001148838">
    <property type="component" value="Unassembled WGS sequence"/>
</dbReference>
<evidence type="ECO:0000313" key="6">
    <source>
        <dbReference type="Proteomes" id="UP001148838"/>
    </source>
</evidence>
<name>A0ABQ8TIU9_PERAM</name>
<keyword evidence="1" id="KW-0863">Zinc-finger</keyword>
<sequence>MRVNTDQVDTIQLHNRDFAIYLKLVSVTLYNKLLNEHKGDKMFKYESGEEIQIVVSAADIQSTTVRIFNLPPEIPNIIISNTLSKYGQIHDIMSEKWNDQYPLPVNNGVKAVKMDIKIPIPTLLKIGMYTASLTYPGQIQVCFRCGEPGHFKQECKQQFTTLPIRPHNKNRLLSDIVRQHTLINCENVLLEENQTSSIQDSTAPEAVSFQHMDIPTDGDLQGSTEVGDTCKHTIPSTENIMNVQPMPTDINSNVDQREENEGPSNKKLRQEDESSVQETHKQSNNTTPEVMQIKHSRDPRLRRTAANILPESPAVVTTQTQAAEAAIPDTDSTVTDDGNKQDPLTRSWSDDIMDEESTKVMEQDEDIQVPNKTSAFAKTRQHPYRKEKPKPREETKLGFPLLRPQYNSIVNVGDANRGTAIIYRSGLSIQLYEQHQSGRITSLLLNNGALIVNLYLPSGSNNRVLREQMIAQDLPFYLRHKYNTLILGGDFNNVLNARAQKGEYHPSPNLQRLCNELQLLDAWEVVHGNNVQFTFHRGQAASRLDIIYVNKQLKDNILNAQVQPAVFSDHHALLVKMEVDNTIPPHGRGYWKLNESLLYDDKIKEEFMLRWKAADKRANNRALTNIQKWLNIYKPTIRSFFKYVGIGKARERKNMSEFYSRLLQELLMKQRAGQDVDAEIKNIKTKIVQIQEYIMDGIKIRSRTTSVADDERGSLYHLASEKSKGSNKYIHSLTSGDNGLITSTKDIMHQAEIHFTQLFATKQVNIDEQDKMLDYVPSSLSDEEASSITQPITSEEILLALKTASSKSAPGPDDIGYNFYKIYWNIIKEPLTKLFNELLHTTGQPMGFNEGIIILIPKLSQAQTIQDYRPITLLNTDCKLFAKVISNRIRFHLKELIGEEQICGIPERKITDNLEALRDTVFYFDTNRHESAGLLSLDFQKAFDNINHQYLFKTMKRMNIPEMIINVIRFMYSNAHSRIQVNGFFTKPIRLASGIRQGCPLSMLLYTICTEPLIRMIHHNLHAEICNNKLFTTLAYADDMVILLRKEQQLPVLHQVLHRYAMASTANINFRKSNLLPLGHWPPSLTMANIPIKEFVKILGMFIHTDIKKMIELNWNPILNTIRYMFSKQLTRNLNLIQKIWNINLFILSKVWYIAQIIPLPEDVAQRMELGITYYLWTGHIYKIAKSQLWKRTEQGGCGLIAVNNKSKALLIKTLLQRKNKYKNSITSELIDFTLQHPIFRRIKMCLNKIPERLLHDPESMTTKEIYTSLLAVKETVPSIMTKYPNMKWKRIWKIFTLPNISTDWKTSAYKVVNDIVPTEAKKYHHNITHSPLCQHCGSFDTLHHRLTTCRPVIWSWLCRKLINASHTDNPNDFRRMVLQLEMPTHSNKFALTWIIMGYLHYMISDNNPTIAGLQKLLMEAERKLRRKGQEQIADDCFYFQYGGLLRNNAGKRSRCEKTWFWSSFFALISTPVENDSCESYHGCFVHSIQMPTQRENRMGLQGIQKGDNAGEMSPGSNTESYPAFARIGLREYLGKNLNQVTCSDRESNLGYLVSRPDALTVTPQVWTLPYITVTKLRALK</sequence>
<evidence type="ECO:0000256" key="2">
    <source>
        <dbReference type="SAM" id="MobiDB-lite"/>
    </source>
</evidence>
<feature type="compositionally biased region" description="Low complexity" evidence="2">
    <location>
        <begin position="317"/>
        <end position="326"/>
    </location>
</feature>
<dbReference type="PROSITE" id="PS50158">
    <property type="entry name" value="ZF_CCHC"/>
    <property type="match status" value="1"/>
</dbReference>
<evidence type="ECO:0000313" key="5">
    <source>
        <dbReference type="EMBL" id="KAJ4446382.1"/>
    </source>
</evidence>
<dbReference type="EMBL" id="JAJSOF020000009">
    <property type="protein sequence ID" value="KAJ4446382.1"/>
    <property type="molecule type" value="Genomic_DNA"/>
</dbReference>
<feature type="region of interest" description="Disordered" evidence="2">
    <location>
        <begin position="241"/>
        <end position="299"/>
    </location>
</feature>
<comment type="caution">
    <text evidence="5">The sequence shown here is derived from an EMBL/GenBank/DDBJ whole genome shotgun (WGS) entry which is preliminary data.</text>
</comment>
<feature type="compositionally biased region" description="Polar residues" evidence="2">
    <location>
        <begin position="330"/>
        <end position="347"/>
    </location>
</feature>
<dbReference type="SUPFAM" id="SSF56219">
    <property type="entry name" value="DNase I-like"/>
    <property type="match status" value="1"/>
</dbReference>
<dbReference type="Pfam" id="PF00078">
    <property type="entry name" value="RVT_1"/>
    <property type="match status" value="1"/>
</dbReference>
<dbReference type="Pfam" id="PF00098">
    <property type="entry name" value="zf-CCHC"/>
    <property type="match status" value="1"/>
</dbReference>
<feature type="domain" description="CCHC-type" evidence="3">
    <location>
        <begin position="142"/>
        <end position="157"/>
    </location>
</feature>
<reference evidence="5 6" key="1">
    <citation type="journal article" date="2022" name="Allergy">
        <title>Genome assembly and annotation of Periplaneta americana reveal a comprehensive cockroach allergen profile.</title>
        <authorList>
            <person name="Wang L."/>
            <person name="Xiong Q."/>
            <person name="Saelim N."/>
            <person name="Wang L."/>
            <person name="Nong W."/>
            <person name="Wan A.T."/>
            <person name="Shi M."/>
            <person name="Liu X."/>
            <person name="Cao Q."/>
            <person name="Hui J.H.L."/>
            <person name="Sookrung N."/>
            <person name="Leung T.F."/>
            <person name="Tungtrongchitr A."/>
            <person name="Tsui S.K.W."/>
        </authorList>
    </citation>
    <scope>NUCLEOTIDE SEQUENCE [LARGE SCALE GENOMIC DNA]</scope>
    <source>
        <strain evidence="5">PWHHKU_190912</strain>
    </source>
</reference>
<protein>
    <recommendedName>
        <fullName evidence="7">CCHC-type domain-containing protein</fullName>
    </recommendedName>
</protein>
<keyword evidence="6" id="KW-1185">Reference proteome</keyword>
<dbReference type="SMART" id="SM00343">
    <property type="entry name" value="ZnF_C2HC"/>
    <property type="match status" value="1"/>
</dbReference>
<feature type="region of interest" description="Disordered" evidence="2">
    <location>
        <begin position="317"/>
        <end position="347"/>
    </location>
</feature>
<dbReference type="Gene3D" id="3.60.10.10">
    <property type="entry name" value="Endonuclease/exonuclease/phosphatase"/>
    <property type="match status" value="1"/>
</dbReference>
<evidence type="ECO:0008006" key="7">
    <source>
        <dbReference type="Google" id="ProtNLM"/>
    </source>
</evidence>
<dbReference type="PROSITE" id="PS50878">
    <property type="entry name" value="RT_POL"/>
    <property type="match status" value="1"/>
</dbReference>
<evidence type="ECO:0000259" key="4">
    <source>
        <dbReference type="PROSITE" id="PS50878"/>
    </source>
</evidence>
<keyword evidence="1" id="KW-0479">Metal-binding</keyword>
<dbReference type="InterPro" id="IPR036875">
    <property type="entry name" value="Znf_CCHC_sf"/>
</dbReference>
<evidence type="ECO:0000259" key="3">
    <source>
        <dbReference type="PROSITE" id="PS50158"/>
    </source>
</evidence>
<keyword evidence="1" id="KW-0862">Zinc</keyword>
<feature type="domain" description="Reverse transcriptase" evidence="4">
    <location>
        <begin position="837"/>
        <end position="1103"/>
    </location>
</feature>
<dbReference type="SUPFAM" id="SSF56672">
    <property type="entry name" value="DNA/RNA polymerases"/>
    <property type="match status" value="1"/>
</dbReference>
<dbReference type="PANTHER" id="PTHR19446">
    <property type="entry name" value="REVERSE TRANSCRIPTASES"/>
    <property type="match status" value="1"/>
</dbReference>
<organism evidence="5 6">
    <name type="scientific">Periplaneta americana</name>
    <name type="common">American cockroach</name>
    <name type="synonym">Blatta americana</name>
    <dbReference type="NCBI Taxonomy" id="6978"/>
    <lineage>
        <taxon>Eukaryota</taxon>
        <taxon>Metazoa</taxon>
        <taxon>Ecdysozoa</taxon>
        <taxon>Arthropoda</taxon>
        <taxon>Hexapoda</taxon>
        <taxon>Insecta</taxon>
        <taxon>Pterygota</taxon>
        <taxon>Neoptera</taxon>
        <taxon>Polyneoptera</taxon>
        <taxon>Dictyoptera</taxon>
        <taxon>Blattodea</taxon>
        <taxon>Blattoidea</taxon>
        <taxon>Blattidae</taxon>
        <taxon>Blattinae</taxon>
        <taxon>Periplaneta</taxon>
    </lineage>
</organism>
<proteinExistence type="predicted"/>
<dbReference type="SUPFAM" id="SSF57756">
    <property type="entry name" value="Retrovirus zinc finger-like domains"/>
    <property type="match status" value="1"/>
</dbReference>
<gene>
    <name evidence="5" type="ORF">ANN_13078</name>
</gene>
<dbReference type="InterPro" id="IPR043502">
    <property type="entry name" value="DNA/RNA_pol_sf"/>
</dbReference>
<evidence type="ECO:0000256" key="1">
    <source>
        <dbReference type="PROSITE-ProRule" id="PRU00047"/>
    </source>
</evidence>
<dbReference type="InterPro" id="IPR000477">
    <property type="entry name" value="RT_dom"/>
</dbReference>
<accession>A0ABQ8TIU9</accession>
<dbReference type="InterPro" id="IPR036691">
    <property type="entry name" value="Endo/exonu/phosph_ase_sf"/>
</dbReference>